<reference evidence="9 10" key="1">
    <citation type="submission" date="2020-04" db="EMBL/GenBank/DDBJ databases">
        <title>Draft genome of Leeia sp. IMCC25680.</title>
        <authorList>
            <person name="Song J."/>
            <person name="Cho J.-C."/>
        </authorList>
    </citation>
    <scope>NUCLEOTIDE SEQUENCE [LARGE SCALE GENOMIC DNA]</scope>
    <source>
        <strain evidence="9 10">IMCC25680</strain>
    </source>
</reference>
<sequence>MLSAESLARIDREVAKYPADQKQSAVMAALRIAQEEKGWLAPETIEAVADYLEMPPIAAYEVATFYNMYNLKPVGSFKLTVCTNLPCALGGGVAAADYLKEKLGIGFGETTADGRFTLMEGECMGACGDAPVLLVNNHSMCSFMSKEAIDKKLAELEQQGGR</sequence>
<organism evidence="9 10">
    <name type="scientific">Leeia aquatica</name>
    <dbReference type="NCBI Taxonomy" id="2725557"/>
    <lineage>
        <taxon>Bacteria</taxon>
        <taxon>Pseudomonadati</taxon>
        <taxon>Pseudomonadota</taxon>
        <taxon>Betaproteobacteria</taxon>
        <taxon>Neisseriales</taxon>
        <taxon>Leeiaceae</taxon>
        <taxon>Leeia</taxon>
    </lineage>
</organism>
<comment type="cofactor">
    <cofactor evidence="8">
        <name>[2Fe-2S] cluster</name>
        <dbReference type="ChEBI" id="CHEBI:190135"/>
    </cofactor>
    <text evidence="8">Binds 1 [2Fe-2S] cluster.</text>
</comment>
<evidence type="ECO:0000313" key="9">
    <source>
        <dbReference type="EMBL" id="NLR74064.1"/>
    </source>
</evidence>
<proteinExistence type="inferred from homology"/>
<dbReference type="AlphaFoldDB" id="A0A847S2S8"/>
<dbReference type="CDD" id="cd03064">
    <property type="entry name" value="TRX_Fd_NuoE"/>
    <property type="match status" value="1"/>
</dbReference>
<feature type="binding site" evidence="8">
    <location>
        <position position="127"/>
    </location>
    <ligand>
        <name>[2Fe-2S] cluster</name>
        <dbReference type="ChEBI" id="CHEBI:190135"/>
    </ligand>
</feature>
<evidence type="ECO:0000313" key="10">
    <source>
        <dbReference type="Proteomes" id="UP000587991"/>
    </source>
</evidence>
<dbReference type="GO" id="GO:0003954">
    <property type="term" value="F:NADH dehydrogenase activity"/>
    <property type="evidence" value="ECO:0007669"/>
    <property type="project" value="TreeGrafter"/>
</dbReference>
<name>A0A847S2S8_9NEIS</name>
<evidence type="ECO:0000256" key="3">
    <source>
        <dbReference type="ARBA" id="ARBA00022723"/>
    </source>
</evidence>
<comment type="caution">
    <text evidence="9">The sequence shown here is derived from an EMBL/GenBank/DDBJ whole genome shotgun (WGS) entry which is preliminary data.</text>
</comment>
<dbReference type="SUPFAM" id="SSF52833">
    <property type="entry name" value="Thioredoxin-like"/>
    <property type="match status" value="1"/>
</dbReference>
<dbReference type="PROSITE" id="PS01099">
    <property type="entry name" value="COMPLEX1_24K"/>
    <property type="match status" value="1"/>
</dbReference>
<dbReference type="Pfam" id="PF01257">
    <property type="entry name" value="2Fe-2S_thioredx"/>
    <property type="match status" value="1"/>
</dbReference>
<dbReference type="InterPro" id="IPR041921">
    <property type="entry name" value="NuoE_N"/>
</dbReference>
<comment type="catalytic activity">
    <reaction evidence="7">
        <text>a quinone + NADH + 5 H(+)(in) = a quinol + NAD(+) + 4 H(+)(out)</text>
        <dbReference type="Rhea" id="RHEA:57888"/>
        <dbReference type="ChEBI" id="CHEBI:15378"/>
        <dbReference type="ChEBI" id="CHEBI:24646"/>
        <dbReference type="ChEBI" id="CHEBI:57540"/>
        <dbReference type="ChEBI" id="CHEBI:57945"/>
        <dbReference type="ChEBI" id="CHEBI:132124"/>
    </reaction>
</comment>
<dbReference type="EMBL" id="JABAIM010000001">
    <property type="protein sequence ID" value="NLR74064.1"/>
    <property type="molecule type" value="Genomic_DNA"/>
</dbReference>
<feature type="binding site" evidence="8">
    <location>
        <position position="123"/>
    </location>
    <ligand>
        <name>[2Fe-2S] cluster</name>
        <dbReference type="ChEBI" id="CHEBI:190135"/>
    </ligand>
</feature>
<dbReference type="EC" id="1.6.5.11" evidence="9"/>
<feature type="binding site" evidence="8">
    <location>
        <position position="82"/>
    </location>
    <ligand>
        <name>[2Fe-2S] cluster</name>
        <dbReference type="ChEBI" id="CHEBI:190135"/>
    </ligand>
</feature>
<feature type="binding site" evidence="8">
    <location>
        <position position="87"/>
    </location>
    <ligand>
        <name>[2Fe-2S] cluster</name>
        <dbReference type="ChEBI" id="CHEBI:190135"/>
    </ligand>
</feature>
<dbReference type="PANTHER" id="PTHR10371:SF3">
    <property type="entry name" value="NADH DEHYDROGENASE [UBIQUINONE] FLAVOPROTEIN 2, MITOCHONDRIAL"/>
    <property type="match status" value="1"/>
</dbReference>
<protein>
    <submittedName>
        <fullName evidence="9">NADH-quinone oxidoreductase subunit NuoE</fullName>
        <ecNumber evidence="9">1.6.5.11</ecNumber>
    </submittedName>
</protein>
<dbReference type="InterPro" id="IPR036249">
    <property type="entry name" value="Thioredoxin-like_sf"/>
</dbReference>
<dbReference type="GO" id="GO:0046872">
    <property type="term" value="F:metal ion binding"/>
    <property type="evidence" value="ECO:0007669"/>
    <property type="project" value="UniProtKB-KW"/>
</dbReference>
<dbReference type="Proteomes" id="UP000587991">
    <property type="component" value="Unassembled WGS sequence"/>
</dbReference>
<keyword evidence="2 8" id="KW-0001">2Fe-2S</keyword>
<keyword evidence="5 8" id="KW-0411">Iron-sulfur</keyword>
<evidence type="ECO:0000256" key="1">
    <source>
        <dbReference type="ARBA" id="ARBA00010643"/>
    </source>
</evidence>
<dbReference type="NCBIfam" id="NF005723">
    <property type="entry name" value="PRK07539.1-3"/>
    <property type="match status" value="1"/>
</dbReference>
<dbReference type="GO" id="GO:0051537">
    <property type="term" value="F:2 iron, 2 sulfur cluster binding"/>
    <property type="evidence" value="ECO:0007669"/>
    <property type="project" value="UniProtKB-KW"/>
</dbReference>
<dbReference type="InterPro" id="IPR042128">
    <property type="entry name" value="NuoE_dom"/>
</dbReference>
<evidence type="ECO:0000256" key="8">
    <source>
        <dbReference type="PIRSR" id="PIRSR000216-1"/>
    </source>
</evidence>
<keyword evidence="4 8" id="KW-0408">Iron</keyword>
<evidence type="ECO:0000256" key="4">
    <source>
        <dbReference type="ARBA" id="ARBA00023004"/>
    </source>
</evidence>
<accession>A0A847S2S8</accession>
<dbReference type="RefSeq" id="WP_168875703.1">
    <property type="nucleotide sequence ID" value="NZ_JABAIM010000001.1"/>
</dbReference>
<comment type="cofactor">
    <cofactor evidence="6">
        <name>[2Fe-2S] cluster</name>
        <dbReference type="ChEBI" id="CHEBI:190135"/>
    </cofactor>
</comment>
<evidence type="ECO:0000256" key="6">
    <source>
        <dbReference type="ARBA" id="ARBA00034078"/>
    </source>
</evidence>
<comment type="similarity">
    <text evidence="1">Belongs to the complex I 24 kDa subunit family.</text>
</comment>
<dbReference type="FunFam" id="1.10.10.1590:FF:000001">
    <property type="entry name" value="NADH-quinone oxidoreductase subunit E"/>
    <property type="match status" value="1"/>
</dbReference>
<evidence type="ECO:0000256" key="5">
    <source>
        <dbReference type="ARBA" id="ARBA00023014"/>
    </source>
</evidence>
<dbReference type="PANTHER" id="PTHR10371">
    <property type="entry name" value="NADH DEHYDROGENASE UBIQUINONE FLAVOPROTEIN 2, MITOCHONDRIAL"/>
    <property type="match status" value="1"/>
</dbReference>
<dbReference type="PIRSF" id="PIRSF000216">
    <property type="entry name" value="NADH_DH_24kDa"/>
    <property type="match status" value="1"/>
</dbReference>
<keyword evidence="9" id="KW-0560">Oxidoreductase</keyword>
<keyword evidence="3 8" id="KW-0479">Metal-binding</keyword>
<dbReference type="NCBIfam" id="TIGR01958">
    <property type="entry name" value="nuoE_fam"/>
    <property type="match status" value="1"/>
</dbReference>
<gene>
    <name evidence="9" type="primary">nuoE</name>
    <name evidence="9" type="ORF">HF682_02720</name>
</gene>
<evidence type="ECO:0000256" key="2">
    <source>
        <dbReference type="ARBA" id="ARBA00022714"/>
    </source>
</evidence>
<keyword evidence="10" id="KW-1185">Reference proteome</keyword>
<dbReference type="InterPro" id="IPR002023">
    <property type="entry name" value="NuoE-like"/>
</dbReference>
<evidence type="ECO:0000256" key="7">
    <source>
        <dbReference type="ARBA" id="ARBA00047712"/>
    </source>
</evidence>
<dbReference type="Gene3D" id="1.10.10.1590">
    <property type="entry name" value="NADH-quinone oxidoreductase subunit E"/>
    <property type="match status" value="1"/>
</dbReference>
<dbReference type="Gene3D" id="3.40.30.10">
    <property type="entry name" value="Glutaredoxin"/>
    <property type="match status" value="1"/>
</dbReference>